<feature type="non-terminal residue" evidence="8">
    <location>
        <position position="1"/>
    </location>
</feature>
<feature type="non-terminal residue" evidence="8">
    <location>
        <position position="195"/>
    </location>
</feature>
<evidence type="ECO:0000313" key="8">
    <source>
        <dbReference type="EMBL" id="PIR45265.1"/>
    </source>
</evidence>
<reference evidence="8 9" key="1">
    <citation type="submission" date="2017-09" db="EMBL/GenBank/DDBJ databases">
        <title>Depth-based differentiation of microbial function through sediment-hosted aquifers and enrichment of novel symbionts in the deep terrestrial subsurface.</title>
        <authorList>
            <person name="Probst A.J."/>
            <person name="Ladd B."/>
            <person name="Jarett J.K."/>
            <person name="Geller-Mcgrath D.E."/>
            <person name="Sieber C.M."/>
            <person name="Emerson J.B."/>
            <person name="Anantharaman K."/>
            <person name="Thomas B.C."/>
            <person name="Malmstrom R."/>
            <person name="Stieglmeier M."/>
            <person name="Klingl A."/>
            <person name="Woyke T."/>
            <person name="Ryan C.M."/>
            <person name="Banfield J.F."/>
        </authorList>
    </citation>
    <scope>NUCLEOTIDE SEQUENCE [LARGE SCALE GENOMIC DNA]</scope>
    <source>
        <strain evidence="8">CG10_big_fil_rev_8_21_14_0_10_51_16</strain>
    </source>
</reference>
<dbReference type="SUPFAM" id="SSF56349">
    <property type="entry name" value="DNA breaking-rejoining enzymes"/>
    <property type="match status" value="1"/>
</dbReference>
<dbReference type="InterPro" id="IPR011010">
    <property type="entry name" value="DNA_brk_join_enz"/>
</dbReference>
<dbReference type="Pfam" id="PF00589">
    <property type="entry name" value="Phage_integrase"/>
    <property type="match status" value="1"/>
</dbReference>
<organism evidence="8 9">
    <name type="scientific">Candidatus Vogelbacteria bacterium CG10_big_fil_rev_8_21_14_0_10_51_16</name>
    <dbReference type="NCBI Taxonomy" id="1975045"/>
    <lineage>
        <taxon>Bacteria</taxon>
        <taxon>Candidatus Vogeliibacteriota</taxon>
    </lineage>
</organism>
<dbReference type="PANTHER" id="PTHR30349">
    <property type="entry name" value="PHAGE INTEGRASE-RELATED"/>
    <property type="match status" value="1"/>
</dbReference>
<dbReference type="InterPro" id="IPR002104">
    <property type="entry name" value="Integrase_catalytic"/>
</dbReference>
<dbReference type="InterPro" id="IPR050090">
    <property type="entry name" value="Tyrosine_recombinase_XerCD"/>
</dbReference>
<evidence type="ECO:0000259" key="6">
    <source>
        <dbReference type="PROSITE" id="PS51898"/>
    </source>
</evidence>
<accession>A0A2H0RHL2</accession>
<dbReference type="EMBL" id="PCYI01000001">
    <property type="protein sequence ID" value="PIR45265.1"/>
    <property type="molecule type" value="Genomic_DNA"/>
</dbReference>
<dbReference type="Pfam" id="PF13495">
    <property type="entry name" value="Phage_int_SAM_4"/>
    <property type="match status" value="1"/>
</dbReference>
<evidence type="ECO:0000256" key="5">
    <source>
        <dbReference type="PROSITE-ProRule" id="PRU01248"/>
    </source>
</evidence>
<comment type="caution">
    <text evidence="8">The sequence shown here is derived from an EMBL/GenBank/DDBJ whole genome shotgun (WGS) entry which is preliminary data.</text>
</comment>
<proteinExistence type="inferred from homology"/>
<dbReference type="AlphaFoldDB" id="A0A2H0RHL2"/>
<dbReference type="Proteomes" id="UP000228767">
    <property type="component" value="Unassembled WGS sequence"/>
</dbReference>
<dbReference type="GO" id="GO:0006310">
    <property type="term" value="P:DNA recombination"/>
    <property type="evidence" value="ECO:0007669"/>
    <property type="project" value="UniProtKB-KW"/>
</dbReference>
<dbReference type="GO" id="GO:0015074">
    <property type="term" value="P:DNA integration"/>
    <property type="evidence" value="ECO:0007669"/>
    <property type="project" value="UniProtKB-KW"/>
</dbReference>
<feature type="domain" description="Core-binding (CB)" evidence="7">
    <location>
        <begin position="1"/>
        <end position="67"/>
    </location>
</feature>
<gene>
    <name evidence="8" type="ORF">COV10_00040</name>
</gene>
<dbReference type="Gene3D" id="1.10.150.130">
    <property type="match status" value="1"/>
</dbReference>
<sequence>LRNYSPRTTEAYSRVAKDLYSHFKKPLRDVKRDEIKTYISLKQAKGLSSQSVSLYANAINFIYREVYKVSGFEGLRHPKRTQKLPSVLTRSEIASLLESIKNPKHNLLLSLSYSAGLRVSEALSLRVRDIDIEEKTVMIRGGKGGKDRVTVLSEKLVDGIVSISALKEPTSLLFESERGGKLSTVTAQKIFTVAL</sequence>
<evidence type="ECO:0000256" key="4">
    <source>
        <dbReference type="ARBA" id="ARBA00023172"/>
    </source>
</evidence>
<dbReference type="InterPro" id="IPR044068">
    <property type="entry name" value="CB"/>
</dbReference>
<feature type="domain" description="Tyr recombinase" evidence="6">
    <location>
        <begin position="83"/>
        <end position="195"/>
    </location>
</feature>
<evidence type="ECO:0000256" key="3">
    <source>
        <dbReference type="ARBA" id="ARBA00023125"/>
    </source>
</evidence>
<evidence type="ECO:0000256" key="2">
    <source>
        <dbReference type="ARBA" id="ARBA00022908"/>
    </source>
</evidence>
<dbReference type="GO" id="GO:0003677">
    <property type="term" value="F:DNA binding"/>
    <property type="evidence" value="ECO:0007669"/>
    <property type="project" value="UniProtKB-UniRule"/>
</dbReference>
<evidence type="ECO:0000256" key="1">
    <source>
        <dbReference type="ARBA" id="ARBA00008857"/>
    </source>
</evidence>
<evidence type="ECO:0008006" key="10">
    <source>
        <dbReference type="Google" id="ProtNLM"/>
    </source>
</evidence>
<dbReference type="InterPro" id="IPR010998">
    <property type="entry name" value="Integrase_recombinase_N"/>
</dbReference>
<dbReference type="PANTHER" id="PTHR30349:SF64">
    <property type="entry name" value="PROPHAGE INTEGRASE INTD-RELATED"/>
    <property type="match status" value="1"/>
</dbReference>
<evidence type="ECO:0000259" key="7">
    <source>
        <dbReference type="PROSITE" id="PS51900"/>
    </source>
</evidence>
<dbReference type="InterPro" id="IPR013762">
    <property type="entry name" value="Integrase-like_cat_sf"/>
</dbReference>
<comment type="similarity">
    <text evidence="1">Belongs to the 'phage' integrase family.</text>
</comment>
<name>A0A2H0RHL2_9BACT</name>
<dbReference type="Gene3D" id="1.10.443.10">
    <property type="entry name" value="Intergrase catalytic core"/>
    <property type="match status" value="1"/>
</dbReference>
<dbReference type="PROSITE" id="PS51900">
    <property type="entry name" value="CB"/>
    <property type="match status" value="1"/>
</dbReference>
<keyword evidence="3 5" id="KW-0238">DNA-binding</keyword>
<protein>
    <recommendedName>
        <fullName evidence="10">Integrase</fullName>
    </recommendedName>
</protein>
<dbReference type="PROSITE" id="PS51898">
    <property type="entry name" value="TYR_RECOMBINASE"/>
    <property type="match status" value="1"/>
</dbReference>
<dbReference type="InterPro" id="IPR004107">
    <property type="entry name" value="Integrase_SAM-like_N"/>
</dbReference>
<keyword evidence="2" id="KW-0229">DNA integration</keyword>
<evidence type="ECO:0000313" key="9">
    <source>
        <dbReference type="Proteomes" id="UP000228767"/>
    </source>
</evidence>
<keyword evidence="4" id="KW-0233">DNA recombination</keyword>